<organism evidence="5 6">
    <name type="scientific">Lutibacter oceani</name>
    <dbReference type="NCBI Taxonomy" id="1853311"/>
    <lineage>
        <taxon>Bacteria</taxon>
        <taxon>Pseudomonadati</taxon>
        <taxon>Bacteroidota</taxon>
        <taxon>Flavobacteriia</taxon>
        <taxon>Flavobacteriales</taxon>
        <taxon>Flavobacteriaceae</taxon>
        <taxon>Lutibacter</taxon>
    </lineage>
</organism>
<dbReference type="EMBL" id="QTTQ01000009">
    <property type="protein sequence ID" value="REE83405.1"/>
    <property type="molecule type" value="Genomic_DNA"/>
</dbReference>
<protein>
    <submittedName>
        <fullName evidence="5">Protein SCO1/2</fullName>
    </submittedName>
</protein>
<evidence type="ECO:0000256" key="3">
    <source>
        <dbReference type="PIRSR" id="PIRSR603782-2"/>
    </source>
</evidence>
<dbReference type="Proteomes" id="UP000256429">
    <property type="component" value="Unassembled WGS sequence"/>
</dbReference>
<feature type="disulfide bond" description="Redox-active" evidence="3">
    <location>
        <begin position="95"/>
        <end position="99"/>
    </location>
</feature>
<feature type="binding site" evidence="2">
    <location>
        <position position="99"/>
    </location>
    <ligand>
        <name>Cu cation</name>
        <dbReference type="ChEBI" id="CHEBI:23378"/>
    </ligand>
</feature>
<evidence type="ECO:0000313" key="6">
    <source>
        <dbReference type="Proteomes" id="UP000256429"/>
    </source>
</evidence>
<dbReference type="CDD" id="cd02968">
    <property type="entry name" value="SCO"/>
    <property type="match status" value="1"/>
</dbReference>
<feature type="binding site" evidence="2">
    <location>
        <position position="95"/>
    </location>
    <ligand>
        <name>Cu cation</name>
        <dbReference type="ChEBI" id="CHEBI:23378"/>
    </ligand>
</feature>
<keyword evidence="2" id="KW-0186">Copper</keyword>
<keyword evidence="4" id="KW-0812">Transmembrane</keyword>
<dbReference type="GO" id="GO:0046872">
    <property type="term" value="F:metal ion binding"/>
    <property type="evidence" value="ECO:0007669"/>
    <property type="project" value="UniProtKB-KW"/>
</dbReference>
<evidence type="ECO:0000256" key="4">
    <source>
        <dbReference type="SAM" id="Phobius"/>
    </source>
</evidence>
<dbReference type="AlphaFoldDB" id="A0A3D9S3H9"/>
<gene>
    <name evidence="5" type="ORF">BX611_0695</name>
</gene>
<evidence type="ECO:0000256" key="1">
    <source>
        <dbReference type="ARBA" id="ARBA00010996"/>
    </source>
</evidence>
<dbReference type="PANTHER" id="PTHR12151">
    <property type="entry name" value="ELECTRON TRANSPORT PROTIN SCO1/SENC FAMILY MEMBER"/>
    <property type="match status" value="1"/>
</dbReference>
<comment type="similarity">
    <text evidence="1">Belongs to the SCO1/2 family.</text>
</comment>
<comment type="caution">
    <text evidence="5">The sequence shown here is derived from an EMBL/GenBank/DDBJ whole genome shotgun (WGS) entry which is preliminary data.</text>
</comment>
<dbReference type="OrthoDB" id="9811998at2"/>
<proteinExistence type="inferred from homology"/>
<evidence type="ECO:0000256" key="2">
    <source>
        <dbReference type="PIRSR" id="PIRSR603782-1"/>
    </source>
</evidence>
<dbReference type="Gene3D" id="3.40.30.10">
    <property type="entry name" value="Glutaredoxin"/>
    <property type="match status" value="1"/>
</dbReference>
<sequence length="225" mass="25926">MDLKFFKKSIPTLIVMAIFSFIMIYAIYSLLTPEKKLPVYNPSDVNPKLVDESVVHIRRNHKVADFKLINQNGETITQEDYKDKIYVADFFFTRCMTICPVMTNNIGKLQEVFKNDDAIMFLSHSVTPVIDSVSVLKEYAIKKGVIDGKWNITTGSKKHIYELARKSYFAVLDEGDGGLQDFIHTENFILVDKKRQIRGFYDGTDSEDIQRLITDIKILQHNSKD</sequence>
<feature type="binding site" evidence="2">
    <location>
        <position position="184"/>
    </location>
    <ligand>
        <name>Cu cation</name>
        <dbReference type="ChEBI" id="CHEBI:23378"/>
    </ligand>
</feature>
<dbReference type="InterPro" id="IPR003782">
    <property type="entry name" value="SCO1/SenC"/>
</dbReference>
<keyword evidence="2" id="KW-0479">Metal-binding</keyword>
<dbReference type="PANTHER" id="PTHR12151:SF25">
    <property type="entry name" value="LINALOOL DEHYDRATASE_ISOMERASE DOMAIN-CONTAINING PROTEIN"/>
    <property type="match status" value="1"/>
</dbReference>
<feature type="transmembrane region" description="Helical" evidence="4">
    <location>
        <begin position="12"/>
        <end position="31"/>
    </location>
</feature>
<keyword evidence="4" id="KW-1133">Transmembrane helix</keyword>
<keyword evidence="4" id="KW-0472">Membrane</keyword>
<accession>A0A3D9S3H9</accession>
<evidence type="ECO:0000313" key="5">
    <source>
        <dbReference type="EMBL" id="REE83405.1"/>
    </source>
</evidence>
<dbReference type="SUPFAM" id="SSF52833">
    <property type="entry name" value="Thioredoxin-like"/>
    <property type="match status" value="1"/>
</dbReference>
<dbReference type="RefSeq" id="WP_115878067.1">
    <property type="nucleotide sequence ID" value="NZ_QTTQ01000009.1"/>
</dbReference>
<dbReference type="Pfam" id="PF02630">
    <property type="entry name" value="SCO1-SenC"/>
    <property type="match status" value="1"/>
</dbReference>
<name>A0A3D9S3H9_9FLAO</name>
<keyword evidence="6" id="KW-1185">Reference proteome</keyword>
<dbReference type="InterPro" id="IPR036249">
    <property type="entry name" value="Thioredoxin-like_sf"/>
</dbReference>
<keyword evidence="3" id="KW-1015">Disulfide bond</keyword>
<reference evidence="5 6" key="1">
    <citation type="submission" date="2018-08" db="EMBL/GenBank/DDBJ databases">
        <title>Genomic Encyclopedia of Type Strains, Phase III (KMG-III): the genomes of soil and plant-associated and newly described type strains.</title>
        <authorList>
            <person name="Whitman W."/>
        </authorList>
    </citation>
    <scope>NUCLEOTIDE SEQUENCE [LARGE SCALE GENOMIC DNA]</scope>
    <source>
        <strain evidence="5 6">325-5</strain>
    </source>
</reference>